<dbReference type="InterPro" id="IPR003953">
    <property type="entry name" value="FAD-dep_OxRdtase_2_FAD-bd"/>
</dbReference>
<dbReference type="Pfam" id="PF00890">
    <property type="entry name" value="FAD_binding_2"/>
    <property type="match status" value="1"/>
</dbReference>
<organism evidence="6 7">
    <name type="scientific">Nocardia carnea</name>
    <dbReference type="NCBI Taxonomy" id="37328"/>
    <lineage>
        <taxon>Bacteria</taxon>
        <taxon>Bacillati</taxon>
        <taxon>Actinomycetota</taxon>
        <taxon>Actinomycetes</taxon>
        <taxon>Mycobacteriales</taxon>
        <taxon>Nocardiaceae</taxon>
        <taxon>Nocardia</taxon>
    </lineage>
</organism>
<dbReference type="PANTHER" id="PTHR43400:SF10">
    <property type="entry name" value="3-OXOSTEROID 1-DEHYDROGENASE"/>
    <property type="match status" value="1"/>
</dbReference>
<dbReference type="Gene3D" id="3.50.50.60">
    <property type="entry name" value="FAD/NAD(P)-binding domain"/>
    <property type="match status" value="1"/>
</dbReference>
<dbReference type="Proteomes" id="UP001611263">
    <property type="component" value="Unassembled WGS sequence"/>
</dbReference>
<dbReference type="InterPro" id="IPR036188">
    <property type="entry name" value="FAD/NAD-bd_sf"/>
</dbReference>
<keyword evidence="4" id="KW-0560">Oxidoreductase</keyword>
<comment type="caution">
    <text evidence="6">The sequence shown here is derived from an EMBL/GenBank/DDBJ whole genome shotgun (WGS) entry which is preliminary data.</text>
</comment>
<keyword evidence="2" id="KW-0285">Flavoprotein</keyword>
<dbReference type="PRINTS" id="PR00368">
    <property type="entry name" value="FADPNR"/>
</dbReference>
<dbReference type="InterPro" id="IPR050315">
    <property type="entry name" value="FAD-oxidoreductase_2"/>
</dbReference>
<feature type="domain" description="FAD-dependent oxidoreductase 2 FAD-binding" evidence="5">
    <location>
        <begin position="11"/>
        <end position="453"/>
    </location>
</feature>
<gene>
    <name evidence="6" type="ORF">ACH4WX_24915</name>
</gene>
<evidence type="ECO:0000313" key="7">
    <source>
        <dbReference type="Proteomes" id="UP001611263"/>
    </source>
</evidence>
<proteinExistence type="predicted"/>
<sequence length="479" mass="50856">MGAVRFDEECDVVVVGVGAAGSAAALSAHAAGARVVVLEKADAATAGGNTRVSGAGWFINRDPERAAVFLRSLCGPYPVADDVVEAWSRETALNSEWLRALGAEVGASSQYHTEPEYGTLDGSDCYAGMDTVGAQMGEFRLYDFLLGALTGAGIDVRFSTAAEELVTEAGTVTGVETAGGHRIRARGGVVLATGGFAANTRMVRDYLGLSDAPIWGSPHSTGDGHRMAQRIGADLWHMDNMMTITGVRIDDGPGVFLALWAARNYLFIGPDGRRFVDETAENRHGHISRNGALELFPLRPFHLIFDERMRAAGPLSPAREVLPVGWKLLMEKFSWSADNSDEIASGLIRRADTIAELATLADVDPATLERTVVRYNNACEIGRDDGFGRSPATLAPVSEPPFYVLDVAPLLGWSNGGPRRDGRARVVDVDGTVIAGLYAAGEVSSTYSWAKDGGFHIADALAFGRIAGREAARRGGTIS</sequence>
<evidence type="ECO:0000256" key="3">
    <source>
        <dbReference type="ARBA" id="ARBA00022827"/>
    </source>
</evidence>
<evidence type="ECO:0000256" key="2">
    <source>
        <dbReference type="ARBA" id="ARBA00022630"/>
    </source>
</evidence>
<evidence type="ECO:0000313" key="6">
    <source>
        <dbReference type="EMBL" id="MFI1463975.1"/>
    </source>
</evidence>
<dbReference type="RefSeq" id="WP_033245495.1">
    <property type="nucleotide sequence ID" value="NZ_JBIRUQ010000007.1"/>
</dbReference>
<comment type="cofactor">
    <cofactor evidence="1">
        <name>FAD</name>
        <dbReference type="ChEBI" id="CHEBI:57692"/>
    </cofactor>
</comment>
<protein>
    <submittedName>
        <fullName evidence="6">FAD-dependent oxidoreductase</fullName>
    </submittedName>
</protein>
<name>A0ABW7TT18_9NOCA</name>
<dbReference type="SUPFAM" id="SSF51905">
    <property type="entry name" value="FAD/NAD(P)-binding domain"/>
    <property type="match status" value="1"/>
</dbReference>
<dbReference type="InterPro" id="IPR027477">
    <property type="entry name" value="Succ_DH/fumarate_Rdtase_cat_sf"/>
</dbReference>
<evidence type="ECO:0000256" key="1">
    <source>
        <dbReference type="ARBA" id="ARBA00001974"/>
    </source>
</evidence>
<accession>A0ABW7TT18</accession>
<evidence type="ECO:0000259" key="5">
    <source>
        <dbReference type="Pfam" id="PF00890"/>
    </source>
</evidence>
<reference evidence="6 7" key="1">
    <citation type="submission" date="2024-10" db="EMBL/GenBank/DDBJ databases">
        <title>The Natural Products Discovery Center: Release of the First 8490 Sequenced Strains for Exploring Actinobacteria Biosynthetic Diversity.</title>
        <authorList>
            <person name="Kalkreuter E."/>
            <person name="Kautsar S.A."/>
            <person name="Yang D."/>
            <person name="Bader C.D."/>
            <person name="Teijaro C.N."/>
            <person name="Fluegel L."/>
            <person name="Davis C.M."/>
            <person name="Simpson J.R."/>
            <person name="Lauterbach L."/>
            <person name="Steele A.D."/>
            <person name="Gui C."/>
            <person name="Meng S."/>
            <person name="Li G."/>
            <person name="Viehrig K."/>
            <person name="Ye F."/>
            <person name="Su P."/>
            <person name="Kiefer A.F."/>
            <person name="Nichols A."/>
            <person name="Cepeda A.J."/>
            <person name="Yan W."/>
            <person name="Fan B."/>
            <person name="Jiang Y."/>
            <person name="Adhikari A."/>
            <person name="Zheng C.-J."/>
            <person name="Schuster L."/>
            <person name="Cowan T.M."/>
            <person name="Smanski M.J."/>
            <person name="Chevrette M.G."/>
            <person name="De Carvalho L.P.S."/>
            <person name="Shen B."/>
        </authorList>
    </citation>
    <scope>NUCLEOTIDE SEQUENCE [LARGE SCALE GENOMIC DNA]</scope>
    <source>
        <strain evidence="6 7">NPDC020568</strain>
    </source>
</reference>
<keyword evidence="7" id="KW-1185">Reference proteome</keyword>
<dbReference type="PANTHER" id="PTHR43400">
    <property type="entry name" value="FUMARATE REDUCTASE"/>
    <property type="match status" value="1"/>
</dbReference>
<dbReference type="GeneID" id="93508356"/>
<dbReference type="EMBL" id="JBIRUQ010000007">
    <property type="protein sequence ID" value="MFI1463975.1"/>
    <property type="molecule type" value="Genomic_DNA"/>
</dbReference>
<dbReference type="SUPFAM" id="SSF56425">
    <property type="entry name" value="Succinate dehydrogenase/fumarate reductase flavoprotein, catalytic domain"/>
    <property type="match status" value="1"/>
</dbReference>
<evidence type="ECO:0000256" key="4">
    <source>
        <dbReference type="ARBA" id="ARBA00023002"/>
    </source>
</evidence>
<dbReference type="Gene3D" id="3.90.700.10">
    <property type="entry name" value="Succinate dehydrogenase/fumarate reductase flavoprotein, catalytic domain"/>
    <property type="match status" value="1"/>
</dbReference>
<keyword evidence="3" id="KW-0274">FAD</keyword>